<keyword evidence="2" id="KW-1133">Transmembrane helix</keyword>
<dbReference type="Proteomes" id="UP001432039">
    <property type="component" value="Chromosome"/>
</dbReference>
<organism evidence="3 4">
    <name type="scientific">Streptomyces virginiae</name>
    <name type="common">Streptomyces cinnamonensis</name>
    <dbReference type="NCBI Taxonomy" id="1961"/>
    <lineage>
        <taxon>Bacteria</taxon>
        <taxon>Bacillati</taxon>
        <taxon>Actinomycetota</taxon>
        <taxon>Actinomycetes</taxon>
        <taxon>Kitasatosporales</taxon>
        <taxon>Streptomycetaceae</taxon>
        <taxon>Streptomyces</taxon>
    </lineage>
</organism>
<reference evidence="3" key="1">
    <citation type="submission" date="2022-10" db="EMBL/GenBank/DDBJ databases">
        <title>The complete genomes of actinobacterial strains from the NBC collection.</title>
        <authorList>
            <person name="Joergensen T.S."/>
            <person name="Alvarez Arevalo M."/>
            <person name="Sterndorff E.B."/>
            <person name="Faurdal D."/>
            <person name="Vuksanovic O."/>
            <person name="Mourched A.-S."/>
            <person name="Charusanti P."/>
            <person name="Shaw S."/>
            <person name="Blin K."/>
            <person name="Weber T."/>
        </authorList>
    </citation>
    <scope>NUCLEOTIDE SEQUENCE</scope>
    <source>
        <strain evidence="3">NBC_00248</strain>
    </source>
</reference>
<evidence type="ECO:0000256" key="1">
    <source>
        <dbReference type="SAM" id="MobiDB-lite"/>
    </source>
</evidence>
<evidence type="ECO:0000313" key="3">
    <source>
        <dbReference type="EMBL" id="WUQ16442.1"/>
    </source>
</evidence>
<protein>
    <recommendedName>
        <fullName evidence="5">Lipoprotein</fullName>
    </recommendedName>
</protein>
<proteinExistence type="predicted"/>
<evidence type="ECO:0000256" key="2">
    <source>
        <dbReference type="SAM" id="Phobius"/>
    </source>
</evidence>
<name>A0ABZ1TKY2_STRVG</name>
<dbReference type="RefSeq" id="WP_328964727.1">
    <property type="nucleotide sequence ID" value="NZ_CP108090.1"/>
</dbReference>
<evidence type="ECO:0000313" key="4">
    <source>
        <dbReference type="Proteomes" id="UP001432039"/>
    </source>
</evidence>
<evidence type="ECO:0008006" key="5">
    <source>
        <dbReference type="Google" id="ProtNLM"/>
    </source>
</evidence>
<keyword evidence="2" id="KW-0812">Transmembrane</keyword>
<accession>A0ABZ1TKY2</accession>
<feature type="compositionally biased region" description="Low complexity" evidence="1">
    <location>
        <begin position="1"/>
        <end position="11"/>
    </location>
</feature>
<keyword evidence="4" id="KW-1185">Reference proteome</keyword>
<keyword evidence="2" id="KW-0472">Membrane</keyword>
<feature type="transmembrane region" description="Helical" evidence="2">
    <location>
        <begin position="24"/>
        <end position="44"/>
    </location>
</feature>
<gene>
    <name evidence="3" type="ORF">OG517_36255</name>
</gene>
<sequence>MTSAQPSAPATPSRPQPRPRPRPVYAALVLGVAALLLATCWGAYRLWNGAPYPEADPAIVATRLGAEAERVQDDLALSAGAESPPDRMETGACYYRGLRSVAHIDQARADVRTFILDWRTTGVPKDNARTGQERVRARLSQQGWKLVSENISDMGFRYEDRSTGDQVDVNWYAPTGTLAVSIHAPCGKIPDGYDL</sequence>
<feature type="region of interest" description="Disordered" evidence="1">
    <location>
        <begin position="1"/>
        <end position="20"/>
    </location>
</feature>
<dbReference type="EMBL" id="CP108090">
    <property type="protein sequence ID" value="WUQ16442.1"/>
    <property type="molecule type" value="Genomic_DNA"/>
</dbReference>